<dbReference type="Gene3D" id="1.10.3290.10">
    <property type="entry name" value="Fido-like domain"/>
    <property type="match status" value="1"/>
</dbReference>
<dbReference type="RefSeq" id="WP_311663070.1">
    <property type="nucleotide sequence ID" value="NZ_JAVRHT010000016.1"/>
</dbReference>
<evidence type="ECO:0000259" key="2">
    <source>
        <dbReference type="PROSITE" id="PS51459"/>
    </source>
</evidence>
<name>A0ABU3BR04_9BACT</name>
<organism evidence="3 4">
    <name type="scientific">Rubrivirga litoralis</name>
    <dbReference type="NCBI Taxonomy" id="3075598"/>
    <lineage>
        <taxon>Bacteria</taxon>
        <taxon>Pseudomonadati</taxon>
        <taxon>Rhodothermota</taxon>
        <taxon>Rhodothermia</taxon>
        <taxon>Rhodothermales</taxon>
        <taxon>Rubricoccaceae</taxon>
        <taxon>Rubrivirga</taxon>
    </lineage>
</organism>
<evidence type="ECO:0000313" key="4">
    <source>
        <dbReference type="Proteomes" id="UP001267426"/>
    </source>
</evidence>
<dbReference type="SUPFAM" id="SSF140931">
    <property type="entry name" value="Fic-like"/>
    <property type="match status" value="1"/>
</dbReference>
<feature type="region of interest" description="Disordered" evidence="1">
    <location>
        <begin position="444"/>
        <end position="463"/>
    </location>
</feature>
<evidence type="ECO:0000256" key="1">
    <source>
        <dbReference type="SAM" id="MobiDB-lite"/>
    </source>
</evidence>
<comment type="caution">
    <text evidence="3">The sequence shown here is derived from an EMBL/GenBank/DDBJ whole genome shotgun (WGS) entry which is preliminary data.</text>
</comment>
<proteinExistence type="predicted"/>
<reference evidence="3 4" key="1">
    <citation type="submission" date="2023-09" db="EMBL/GenBank/DDBJ databases">
        <authorList>
            <person name="Rey-Velasco X."/>
        </authorList>
    </citation>
    <scope>NUCLEOTIDE SEQUENCE [LARGE SCALE GENOMIC DNA]</scope>
    <source>
        <strain evidence="3 4">F394</strain>
    </source>
</reference>
<dbReference type="EMBL" id="JAVRHT010000016">
    <property type="protein sequence ID" value="MDT0631726.1"/>
    <property type="molecule type" value="Genomic_DNA"/>
</dbReference>
<dbReference type="PROSITE" id="PS51459">
    <property type="entry name" value="FIDO"/>
    <property type="match status" value="1"/>
</dbReference>
<accession>A0ABU3BR04</accession>
<sequence length="463" mass="51403">MSDPAMLGAAAQIERARALRDELDALRPLDPEQVGKAMQRLRLEWTYHSNAIEGNSLTYGETRALLMHGVTAQGKPLKDHLDIKGHREALDHLERLAGADEPLTLAAVRELHRVLLGEPYETWAETADGQRVRRTVTPGEFKAFSNSVKTVTGETHYYARPEETPALMTDLVDRYRAGWREVEQGGADAVVVAADLHHRFVAIHPFDDGNGRMARLLMNLVLMRAGYPPAVIRQENRPAYYGALAEADAGDLGPFVRFVADELTATLDLYLRALRGEPDPTAFSRRVALLRKEVETSGGSVERTPEALARITRGFVVPFLERVHEGGRDLASLFSGLDEFSTYAEANRPTKFLGNRDVDEVLVRADWDSFKYELYLRGYVEDPAQDVHLEVGGRSGRDHVVISLVGSQTPLVRVAYDQVIGDEEPAHLAEKVLERVVDQIEQLHRQAPGRLDSAETAPPSGLP</sequence>
<dbReference type="PANTHER" id="PTHR13504">
    <property type="entry name" value="FIDO DOMAIN-CONTAINING PROTEIN DDB_G0283145"/>
    <property type="match status" value="1"/>
</dbReference>
<dbReference type="InterPro" id="IPR036597">
    <property type="entry name" value="Fido-like_dom_sf"/>
</dbReference>
<evidence type="ECO:0000313" key="3">
    <source>
        <dbReference type="EMBL" id="MDT0631726.1"/>
    </source>
</evidence>
<dbReference type="InterPro" id="IPR040198">
    <property type="entry name" value="Fido_containing"/>
</dbReference>
<dbReference type="InterPro" id="IPR003812">
    <property type="entry name" value="Fido"/>
</dbReference>
<dbReference type="Pfam" id="PF02661">
    <property type="entry name" value="Fic"/>
    <property type="match status" value="1"/>
</dbReference>
<keyword evidence="4" id="KW-1185">Reference proteome</keyword>
<dbReference type="Proteomes" id="UP001267426">
    <property type="component" value="Unassembled WGS sequence"/>
</dbReference>
<feature type="domain" description="Fido" evidence="2">
    <location>
        <begin position="103"/>
        <end position="261"/>
    </location>
</feature>
<gene>
    <name evidence="3" type="ORF">RM540_08210</name>
</gene>
<protein>
    <submittedName>
        <fullName evidence="3">Fic family protein</fullName>
    </submittedName>
</protein>
<dbReference type="PANTHER" id="PTHR13504:SF38">
    <property type="entry name" value="FIDO DOMAIN-CONTAINING PROTEIN"/>
    <property type="match status" value="1"/>
</dbReference>